<keyword evidence="2 3" id="KW-0812">Transmembrane</keyword>
<dbReference type="Gene3D" id="2.80.10.50">
    <property type="match status" value="1"/>
</dbReference>
<organism evidence="3">
    <name type="scientific">Colletotrichum fructicola (strain Nara gc5)</name>
    <name type="common">Anthracnose fungus</name>
    <name type="synonym">Colletotrichum gloeosporioides (strain Nara gc5)</name>
    <dbReference type="NCBI Taxonomy" id="1213859"/>
    <lineage>
        <taxon>Eukaryota</taxon>
        <taxon>Fungi</taxon>
        <taxon>Dikarya</taxon>
        <taxon>Ascomycota</taxon>
        <taxon>Pezizomycotina</taxon>
        <taxon>Sordariomycetes</taxon>
        <taxon>Hypocreomycetidae</taxon>
        <taxon>Glomerellales</taxon>
        <taxon>Glomerellaceae</taxon>
        <taxon>Colletotrichum</taxon>
        <taxon>Colletotrichum gloeosporioides species complex</taxon>
    </lineage>
</organism>
<name>L2GBW7_COLFN</name>
<gene>
    <name evidence="3" type="ORF">CGGC5_4277</name>
</gene>
<evidence type="ECO:0000256" key="2">
    <source>
        <dbReference type="SAM" id="Phobius"/>
    </source>
</evidence>
<dbReference type="AlphaFoldDB" id="L2GBW7"/>
<dbReference type="STRING" id="1213859.L2GBW7"/>
<evidence type="ECO:0000313" key="3">
    <source>
        <dbReference type="EMBL" id="ELA36102.1"/>
    </source>
</evidence>
<protein>
    <submittedName>
        <fullName evidence="3">Transmembrane alpha-helix domain-containing protein</fullName>
    </submittedName>
</protein>
<sequence length="309" mass="33098">MVAAKLDANAWYQVSETRVTNVSAPINNNLQTTNAGLRVFARTAQAWQFQPFGDVEGRYLARLNTSGVGQQLSVCYKEDEVHPSRTIGCLRRTESDESQQWDISEWGDGSYKFTNVGNGSNYVLDVHPGSNLFMSSEIEGSDGVSGKQVAQHWVMTSERPVDDGAYSTIYSAGTTPVASATATVGVSLAAVALIGAAVFFWWRRRKASKGAAVPQSDHPELGGDQPGMAKLSPGTVNSTVASSSPNTPHNGYYGQEAKTLGHLQPHAHAAEAGHNPIYEAPTSETRYELDSGHTQGGNGPAQLDDTARR</sequence>
<dbReference type="SUPFAM" id="SSF50370">
    <property type="entry name" value="Ricin B-like lectins"/>
    <property type="match status" value="1"/>
</dbReference>
<dbReference type="InterPro" id="IPR035992">
    <property type="entry name" value="Ricin_B-like_lectins"/>
</dbReference>
<accession>L2GBW7</accession>
<proteinExistence type="predicted"/>
<feature type="transmembrane region" description="Helical" evidence="2">
    <location>
        <begin position="177"/>
        <end position="202"/>
    </location>
</feature>
<keyword evidence="2" id="KW-0472">Membrane</keyword>
<keyword evidence="2" id="KW-1133">Transmembrane helix</keyword>
<dbReference type="HOGENOM" id="CLU_057733_0_0_1"/>
<feature type="compositionally biased region" description="Polar residues" evidence="1">
    <location>
        <begin position="234"/>
        <end position="249"/>
    </location>
</feature>
<dbReference type="PROSITE" id="PS50231">
    <property type="entry name" value="RICIN_B_LECTIN"/>
    <property type="match status" value="1"/>
</dbReference>
<evidence type="ECO:0000256" key="1">
    <source>
        <dbReference type="SAM" id="MobiDB-lite"/>
    </source>
</evidence>
<dbReference type="EMBL" id="KB020533">
    <property type="protein sequence ID" value="ELA36102.1"/>
    <property type="molecule type" value="Genomic_DNA"/>
</dbReference>
<reference evidence="3" key="1">
    <citation type="submission" date="2012-08" db="EMBL/GenBank/DDBJ databases">
        <title>Genome analysis of Colletotrichum orbiculare and Colletotrichum fructicola.</title>
        <authorList>
            <person name="Gan P.H.P."/>
            <person name="Ikeda K."/>
            <person name="Irieda H."/>
            <person name="Narusaka M."/>
            <person name="O'Connell R.J."/>
            <person name="Narusaka Y."/>
            <person name="Takano Y."/>
            <person name="Kubo Y."/>
            <person name="Shirasu K."/>
        </authorList>
    </citation>
    <scope>NUCLEOTIDE SEQUENCE</scope>
    <source>
        <strain evidence="3">Nara gc5</strain>
    </source>
</reference>
<feature type="region of interest" description="Disordered" evidence="1">
    <location>
        <begin position="210"/>
        <end position="309"/>
    </location>
</feature>